<evidence type="ECO:0000313" key="7">
    <source>
        <dbReference type="EMBL" id="MBO0344843.1"/>
    </source>
</evidence>
<proteinExistence type="inferred from homology"/>
<evidence type="ECO:0000256" key="2">
    <source>
        <dbReference type="ARBA" id="ARBA00008889"/>
    </source>
</evidence>
<dbReference type="PROSITE" id="PS01109">
    <property type="entry name" value="RIBOSOMAL_L10"/>
    <property type="match status" value="1"/>
</dbReference>
<dbReference type="NCBIfam" id="NF000955">
    <property type="entry name" value="PRK00099.1-1"/>
    <property type="match status" value="1"/>
</dbReference>
<dbReference type="RefSeq" id="WP_206939024.1">
    <property type="nucleotide sequence ID" value="NZ_JAFLNF010000002.1"/>
</dbReference>
<dbReference type="AlphaFoldDB" id="A0A939J8Y9"/>
<dbReference type="GO" id="GO:0070180">
    <property type="term" value="F:large ribosomal subunit rRNA binding"/>
    <property type="evidence" value="ECO:0007669"/>
    <property type="project" value="UniProtKB-UniRule"/>
</dbReference>
<name>A0A939J8Y9_9HYPH</name>
<keyword evidence="6" id="KW-0699">rRNA-binding</keyword>
<accession>A0A939J8Y9</accession>
<dbReference type="InterPro" id="IPR043141">
    <property type="entry name" value="Ribosomal_uL10-like_sf"/>
</dbReference>
<dbReference type="Proteomes" id="UP000664779">
    <property type="component" value="Unassembled WGS sequence"/>
</dbReference>
<organism evidence="7 8">
    <name type="scientific">Roseibium limicola</name>
    <dbReference type="NCBI Taxonomy" id="2816037"/>
    <lineage>
        <taxon>Bacteria</taxon>
        <taxon>Pseudomonadati</taxon>
        <taxon>Pseudomonadota</taxon>
        <taxon>Alphaproteobacteria</taxon>
        <taxon>Hyphomicrobiales</taxon>
        <taxon>Stappiaceae</taxon>
        <taxon>Roseibium</taxon>
    </lineage>
</organism>
<evidence type="ECO:0000256" key="3">
    <source>
        <dbReference type="ARBA" id="ARBA00022980"/>
    </source>
</evidence>
<comment type="function">
    <text evidence="1 6">Forms part of the ribosomal stalk, playing a central role in the interaction of the ribosome with GTP-bound translation factors.</text>
</comment>
<dbReference type="HAMAP" id="MF_00362">
    <property type="entry name" value="Ribosomal_uL10"/>
    <property type="match status" value="1"/>
</dbReference>
<dbReference type="InterPro" id="IPR001790">
    <property type="entry name" value="Ribosomal_uL10"/>
</dbReference>
<reference evidence="7" key="1">
    <citation type="submission" date="2021-03" db="EMBL/GenBank/DDBJ databases">
        <title>Roseibium sp. CAU 1637 isolated from Incheon.</title>
        <authorList>
            <person name="Kim W."/>
        </authorList>
    </citation>
    <scope>NUCLEOTIDE SEQUENCE</scope>
    <source>
        <strain evidence="7">CAU 1637</strain>
    </source>
</reference>
<sequence>MERAEKHEFVTTLNDELGNTSVVVVAHYAGLSVAQMTALRASVRDAGGTVKVAKNRLVKLALQGTDLDHISDLFVGPTLIAYSDDPVAAPKAIADFAKAHDKLVILGGALGTTNLNPEGVKSLASMPSLDELRAKLVGMIQTPASRIAQVVNAPAGQLARVFGAYAKKDEAA</sequence>
<evidence type="ECO:0000313" key="8">
    <source>
        <dbReference type="Proteomes" id="UP000664779"/>
    </source>
</evidence>
<keyword evidence="4 6" id="KW-0687">Ribonucleoprotein</keyword>
<evidence type="ECO:0000256" key="6">
    <source>
        <dbReference type="HAMAP-Rule" id="MF_00362"/>
    </source>
</evidence>
<comment type="caution">
    <text evidence="7">The sequence shown here is derived from an EMBL/GenBank/DDBJ whole genome shotgun (WGS) entry which is preliminary data.</text>
</comment>
<dbReference type="SUPFAM" id="SSF160369">
    <property type="entry name" value="Ribosomal protein L10-like"/>
    <property type="match status" value="1"/>
</dbReference>
<dbReference type="GO" id="GO:0006412">
    <property type="term" value="P:translation"/>
    <property type="evidence" value="ECO:0007669"/>
    <property type="project" value="UniProtKB-UniRule"/>
</dbReference>
<dbReference type="InterPro" id="IPR047865">
    <property type="entry name" value="Ribosomal_uL10_bac_type"/>
</dbReference>
<evidence type="ECO:0000256" key="1">
    <source>
        <dbReference type="ARBA" id="ARBA00002633"/>
    </source>
</evidence>
<gene>
    <name evidence="6 7" type="primary">rplJ</name>
    <name evidence="7" type="ORF">J0X15_06400</name>
</gene>
<dbReference type="Pfam" id="PF00466">
    <property type="entry name" value="Ribosomal_L10"/>
    <property type="match status" value="1"/>
</dbReference>
<dbReference type="Gene3D" id="3.30.70.1730">
    <property type="match status" value="1"/>
</dbReference>
<dbReference type="PANTHER" id="PTHR11560">
    <property type="entry name" value="39S RIBOSOMAL PROTEIN L10, MITOCHONDRIAL"/>
    <property type="match status" value="1"/>
</dbReference>
<dbReference type="InterPro" id="IPR002363">
    <property type="entry name" value="Ribosomal_uL10_CS_bac"/>
</dbReference>
<dbReference type="Gene3D" id="6.10.250.290">
    <property type="match status" value="1"/>
</dbReference>
<dbReference type="GO" id="GO:0015934">
    <property type="term" value="C:large ribosomal subunit"/>
    <property type="evidence" value="ECO:0007669"/>
    <property type="project" value="InterPro"/>
</dbReference>
<dbReference type="CDD" id="cd05797">
    <property type="entry name" value="Ribosomal_L10"/>
    <property type="match status" value="1"/>
</dbReference>
<evidence type="ECO:0000256" key="4">
    <source>
        <dbReference type="ARBA" id="ARBA00023274"/>
    </source>
</evidence>
<dbReference type="InterPro" id="IPR022973">
    <property type="entry name" value="Ribosomal_uL10_bac"/>
</dbReference>
<comment type="subunit">
    <text evidence="6">Part of the ribosomal stalk of the 50S ribosomal subunit. The N-terminus interacts with L11 and the large rRNA to form the base of the stalk. The C-terminus forms an elongated spine to which L12 dimers bind in a sequential fashion forming a multimeric L10(L12)X complex.</text>
</comment>
<protein>
    <recommendedName>
        <fullName evidence="5 6">Large ribosomal subunit protein uL10</fullName>
    </recommendedName>
</protein>
<dbReference type="GO" id="GO:0003735">
    <property type="term" value="F:structural constituent of ribosome"/>
    <property type="evidence" value="ECO:0007669"/>
    <property type="project" value="InterPro"/>
</dbReference>
<keyword evidence="6" id="KW-0694">RNA-binding</keyword>
<evidence type="ECO:0000256" key="5">
    <source>
        <dbReference type="ARBA" id="ARBA00035202"/>
    </source>
</evidence>
<keyword evidence="3 6" id="KW-0689">Ribosomal protein</keyword>
<comment type="similarity">
    <text evidence="2 6">Belongs to the universal ribosomal protein uL10 family.</text>
</comment>
<keyword evidence="8" id="KW-1185">Reference proteome</keyword>
<dbReference type="EMBL" id="JAFLNF010000002">
    <property type="protein sequence ID" value="MBO0344843.1"/>
    <property type="molecule type" value="Genomic_DNA"/>
</dbReference>